<evidence type="ECO:0000256" key="3">
    <source>
        <dbReference type="ARBA" id="ARBA00023163"/>
    </source>
</evidence>
<dbReference type="Pfam" id="PF12802">
    <property type="entry name" value="MarR_2"/>
    <property type="match status" value="1"/>
</dbReference>
<dbReference type="PANTHER" id="PTHR38465:SF2">
    <property type="entry name" value="HTH-TYPE TRANSCRIPTIONAL REGULATOR MMPR5"/>
    <property type="match status" value="1"/>
</dbReference>
<evidence type="ECO:0000259" key="4">
    <source>
        <dbReference type="Pfam" id="PF12802"/>
    </source>
</evidence>
<dbReference type="InterPro" id="IPR036388">
    <property type="entry name" value="WH-like_DNA-bd_sf"/>
</dbReference>
<dbReference type="Gene3D" id="1.10.287.160">
    <property type="entry name" value="HR1 repeat"/>
    <property type="match status" value="1"/>
</dbReference>
<dbReference type="STRING" id="545619.SAMN04489860_1104"/>
<dbReference type="InterPro" id="IPR036390">
    <property type="entry name" value="WH_DNA-bd_sf"/>
</dbReference>
<dbReference type="OrthoDB" id="67158at2"/>
<dbReference type="SUPFAM" id="SSF46785">
    <property type="entry name" value="Winged helix' DNA-binding domain"/>
    <property type="match status" value="1"/>
</dbReference>
<dbReference type="GO" id="GO:0003677">
    <property type="term" value="F:DNA binding"/>
    <property type="evidence" value="ECO:0007669"/>
    <property type="project" value="UniProtKB-KW"/>
</dbReference>
<feature type="domain" description="HTH marR-type" evidence="4">
    <location>
        <begin position="57"/>
        <end position="101"/>
    </location>
</feature>
<sequence>MSAILVRQKFQTSVKVVKEAEIAPGVSRFVEDTGLLLEEAGFTRTGGRLVGWLLACDPPEQSAQDLSEALEASAGGISTTLRALQRGGFVERTARSGDRRAYYRVSPTAWEAMEGDQLRFVTSFRALLDDCLTADDAPVDLARLHRARQFFAFLEREIPQLWERFIQEEGASSP</sequence>
<keyword evidence="1" id="KW-0805">Transcription regulation</keyword>
<keyword evidence="2" id="KW-0238">DNA-binding</keyword>
<organism evidence="5 6">
    <name type="scientific">Paraoerskovia marina</name>
    <dbReference type="NCBI Taxonomy" id="545619"/>
    <lineage>
        <taxon>Bacteria</taxon>
        <taxon>Bacillati</taxon>
        <taxon>Actinomycetota</taxon>
        <taxon>Actinomycetes</taxon>
        <taxon>Micrococcales</taxon>
        <taxon>Cellulomonadaceae</taxon>
        <taxon>Paraoerskovia</taxon>
    </lineage>
</organism>
<dbReference type="Proteomes" id="UP000185663">
    <property type="component" value="Chromosome I"/>
</dbReference>
<reference evidence="5 6" key="1">
    <citation type="submission" date="2016-10" db="EMBL/GenBank/DDBJ databases">
        <authorList>
            <person name="de Groot N.N."/>
        </authorList>
    </citation>
    <scope>NUCLEOTIDE SEQUENCE [LARGE SCALE GENOMIC DNA]</scope>
    <source>
        <strain evidence="5 6">DSM 22126</strain>
    </source>
</reference>
<dbReference type="InterPro" id="IPR000835">
    <property type="entry name" value="HTH_MarR-typ"/>
</dbReference>
<evidence type="ECO:0000256" key="2">
    <source>
        <dbReference type="ARBA" id="ARBA00023125"/>
    </source>
</evidence>
<evidence type="ECO:0000256" key="1">
    <source>
        <dbReference type="ARBA" id="ARBA00023015"/>
    </source>
</evidence>
<name>A0A1H1QL55_9CELL</name>
<dbReference type="InterPro" id="IPR052362">
    <property type="entry name" value="HTH-GbsR_regulator"/>
</dbReference>
<dbReference type="AlphaFoldDB" id="A0A1H1QL55"/>
<evidence type="ECO:0000313" key="6">
    <source>
        <dbReference type="Proteomes" id="UP000185663"/>
    </source>
</evidence>
<accession>A0A1H1QL55</accession>
<dbReference type="GO" id="GO:0003700">
    <property type="term" value="F:DNA-binding transcription factor activity"/>
    <property type="evidence" value="ECO:0007669"/>
    <property type="project" value="InterPro"/>
</dbReference>
<keyword evidence="6" id="KW-1185">Reference proteome</keyword>
<proteinExistence type="predicted"/>
<gene>
    <name evidence="5" type="ORF">SAMN04489860_1104</name>
</gene>
<dbReference type="PANTHER" id="PTHR38465">
    <property type="entry name" value="HTH-TYPE TRANSCRIPTIONAL REGULATOR MJ1563-RELATED"/>
    <property type="match status" value="1"/>
</dbReference>
<protein>
    <submittedName>
        <fullName evidence="5">MarR family protein</fullName>
    </submittedName>
</protein>
<evidence type="ECO:0000313" key="5">
    <source>
        <dbReference type="EMBL" id="SDS23629.1"/>
    </source>
</evidence>
<dbReference type="EMBL" id="LT629776">
    <property type="protein sequence ID" value="SDS23629.1"/>
    <property type="molecule type" value="Genomic_DNA"/>
</dbReference>
<keyword evidence="3" id="KW-0804">Transcription</keyword>
<dbReference type="Gene3D" id="1.10.10.10">
    <property type="entry name" value="Winged helix-like DNA-binding domain superfamily/Winged helix DNA-binding domain"/>
    <property type="match status" value="1"/>
</dbReference>
<dbReference type="eggNOG" id="COG1510">
    <property type="taxonomic scope" value="Bacteria"/>
</dbReference>